<reference evidence="1" key="1">
    <citation type="submission" date="2021-02" db="EMBL/GenBank/DDBJ databases">
        <authorList>
            <person name="Dougan E. K."/>
            <person name="Rhodes N."/>
            <person name="Thang M."/>
            <person name="Chan C."/>
        </authorList>
    </citation>
    <scope>NUCLEOTIDE SEQUENCE</scope>
</reference>
<protein>
    <submittedName>
        <fullName evidence="1">RH46 protein</fullName>
    </submittedName>
</protein>
<name>A0A812SCK6_9DINO</name>
<sequence>MAARVAAIPSPSGGLQNASFSCPPQPLHRLAGEWRLFINSGSVRDVSIGTSGPYAAELSAAELPSAPLLRTFSHGGLYAKYTEMAAEVLLPAIDYESADDDFKVRRYRLFSRLCRSTGIMELEDLEGEGQDFAWRHLQAVALRRRPSLPDLAVPFVVAGHLFVQAIHSVLQTQRLDHS</sequence>
<dbReference type="OrthoDB" id="10367829at2759"/>
<gene>
    <name evidence="1" type="primary">RH46</name>
    <name evidence="1" type="ORF">SNAT2548_LOCUS26589</name>
</gene>
<organism evidence="1 2">
    <name type="scientific">Symbiodinium natans</name>
    <dbReference type="NCBI Taxonomy" id="878477"/>
    <lineage>
        <taxon>Eukaryota</taxon>
        <taxon>Sar</taxon>
        <taxon>Alveolata</taxon>
        <taxon>Dinophyceae</taxon>
        <taxon>Suessiales</taxon>
        <taxon>Symbiodiniaceae</taxon>
        <taxon>Symbiodinium</taxon>
    </lineage>
</organism>
<keyword evidence="2" id="KW-1185">Reference proteome</keyword>
<dbReference type="EMBL" id="CAJNDS010002435">
    <property type="protein sequence ID" value="CAE7473263.1"/>
    <property type="molecule type" value="Genomic_DNA"/>
</dbReference>
<dbReference type="Proteomes" id="UP000604046">
    <property type="component" value="Unassembled WGS sequence"/>
</dbReference>
<proteinExistence type="predicted"/>
<evidence type="ECO:0000313" key="1">
    <source>
        <dbReference type="EMBL" id="CAE7473263.1"/>
    </source>
</evidence>
<accession>A0A812SCK6</accession>
<dbReference type="PROSITE" id="PS51257">
    <property type="entry name" value="PROKAR_LIPOPROTEIN"/>
    <property type="match status" value="1"/>
</dbReference>
<dbReference type="AlphaFoldDB" id="A0A812SCK6"/>
<comment type="caution">
    <text evidence="1">The sequence shown here is derived from an EMBL/GenBank/DDBJ whole genome shotgun (WGS) entry which is preliminary data.</text>
</comment>
<evidence type="ECO:0000313" key="2">
    <source>
        <dbReference type="Proteomes" id="UP000604046"/>
    </source>
</evidence>